<dbReference type="EMBL" id="JAPEVG010000171">
    <property type="protein sequence ID" value="KAJ8475013.1"/>
    <property type="molecule type" value="Genomic_DNA"/>
</dbReference>
<feature type="compositionally biased region" description="Polar residues" evidence="8">
    <location>
        <begin position="1324"/>
        <end position="1339"/>
    </location>
</feature>
<dbReference type="Gene3D" id="3.30.560.10">
    <property type="entry name" value="Glucose Oxidase, domain 3"/>
    <property type="match status" value="2"/>
</dbReference>
<gene>
    <name evidence="10" type="ORF">ONZ51_g6846</name>
</gene>
<evidence type="ECO:0000256" key="2">
    <source>
        <dbReference type="ARBA" id="ARBA00010790"/>
    </source>
</evidence>
<evidence type="ECO:0000256" key="3">
    <source>
        <dbReference type="ARBA" id="ARBA00022630"/>
    </source>
</evidence>
<feature type="compositionally biased region" description="Polar residues" evidence="8">
    <location>
        <begin position="1004"/>
        <end position="1018"/>
    </location>
</feature>
<dbReference type="Proteomes" id="UP001215151">
    <property type="component" value="Unassembled WGS sequence"/>
</dbReference>
<protein>
    <recommendedName>
        <fullName evidence="9">Glucose-methanol-choline oxidoreductase N-terminal domain-containing protein</fullName>
    </recommendedName>
</protein>
<evidence type="ECO:0000256" key="7">
    <source>
        <dbReference type="RuleBase" id="RU003968"/>
    </source>
</evidence>
<feature type="compositionally biased region" description="Basic and acidic residues" evidence="8">
    <location>
        <begin position="1568"/>
        <end position="1578"/>
    </location>
</feature>
<comment type="caution">
    <text evidence="10">The sequence shown here is derived from an EMBL/GenBank/DDBJ whole genome shotgun (WGS) entry which is preliminary data.</text>
</comment>
<feature type="region of interest" description="Disordered" evidence="8">
    <location>
        <begin position="877"/>
        <end position="920"/>
    </location>
</feature>
<feature type="compositionally biased region" description="Polar residues" evidence="8">
    <location>
        <begin position="894"/>
        <end position="914"/>
    </location>
</feature>
<evidence type="ECO:0000256" key="1">
    <source>
        <dbReference type="ARBA" id="ARBA00001974"/>
    </source>
</evidence>
<evidence type="ECO:0000256" key="4">
    <source>
        <dbReference type="ARBA" id="ARBA00022729"/>
    </source>
</evidence>
<keyword evidence="6" id="KW-0560">Oxidoreductase</keyword>
<dbReference type="InterPro" id="IPR036188">
    <property type="entry name" value="FAD/NAD-bd_sf"/>
</dbReference>
<dbReference type="SUPFAM" id="SSF51905">
    <property type="entry name" value="FAD/NAD(P)-binding domain"/>
    <property type="match status" value="1"/>
</dbReference>
<feature type="compositionally biased region" description="Low complexity" evidence="8">
    <location>
        <begin position="767"/>
        <end position="781"/>
    </location>
</feature>
<dbReference type="PANTHER" id="PTHR11552">
    <property type="entry name" value="GLUCOSE-METHANOL-CHOLINE GMC OXIDOREDUCTASE"/>
    <property type="match status" value="1"/>
</dbReference>
<dbReference type="InterPro" id="IPR012132">
    <property type="entry name" value="GMC_OxRdtase"/>
</dbReference>
<feature type="compositionally biased region" description="Low complexity" evidence="8">
    <location>
        <begin position="1365"/>
        <end position="1378"/>
    </location>
</feature>
<dbReference type="PROSITE" id="PS00623">
    <property type="entry name" value="GMC_OXRED_1"/>
    <property type="match status" value="1"/>
</dbReference>
<feature type="compositionally biased region" description="Low complexity" evidence="8">
    <location>
        <begin position="1252"/>
        <end position="1262"/>
    </location>
</feature>
<feature type="compositionally biased region" description="Polar residues" evidence="8">
    <location>
        <begin position="1074"/>
        <end position="1083"/>
    </location>
</feature>
<dbReference type="InterPro" id="IPR000172">
    <property type="entry name" value="GMC_OxRdtase_N"/>
</dbReference>
<feature type="compositionally biased region" description="Low complexity" evidence="8">
    <location>
        <begin position="882"/>
        <end position="893"/>
    </location>
</feature>
<evidence type="ECO:0000256" key="8">
    <source>
        <dbReference type="SAM" id="MobiDB-lite"/>
    </source>
</evidence>
<dbReference type="PANTHER" id="PTHR11552:SF201">
    <property type="entry name" value="GLUCOSE-METHANOL-CHOLINE OXIDOREDUCTASE N-TERMINAL DOMAIN-CONTAINING PROTEIN"/>
    <property type="match status" value="1"/>
</dbReference>
<feature type="compositionally biased region" description="Low complexity" evidence="8">
    <location>
        <begin position="1435"/>
        <end position="1446"/>
    </location>
</feature>
<dbReference type="Pfam" id="PF05199">
    <property type="entry name" value="GMC_oxred_C"/>
    <property type="match status" value="1"/>
</dbReference>
<keyword evidence="4" id="KW-0732">Signal</keyword>
<feature type="domain" description="Glucose-methanol-choline oxidoreductase N-terminal" evidence="9">
    <location>
        <begin position="164"/>
        <end position="187"/>
    </location>
</feature>
<dbReference type="Gene3D" id="3.50.50.60">
    <property type="entry name" value="FAD/NAD(P)-binding domain"/>
    <property type="match status" value="2"/>
</dbReference>
<evidence type="ECO:0000256" key="6">
    <source>
        <dbReference type="ARBA" id="ARBA00023002"/>
    </source>
</evidence>
<feature type="region of interest" description="Disordered" evidence="8">
    <location>
        <begin position="1324"/>
        <end position="1589"/>
    </location>
</feature>
<dbReference type="SUPFAM" id="SSF54373">
    <property type="entry name" value="FAD-linked reductases, C-terminal domain"/>
    <property type="match status" value="1"/>
</dbReference>
<feature type="region of interest" description="Disordered" evidence="8">
    <location>
        <begin position="951"/>
        <end position="1287"/>
    </location>
</feature>
<sequence length="1602" mass="171527">MALLENLKDSLKPSVTKELYGYNFISMKPTWSHTCRHTPECICAPMSFKRRFSDGARYTPVLEARVLGPAGMAAIITAERFASMEFDYIIIGGGTAGLVLATRLSEDASTTVGVIEAGDWNPNVDAINVPGLCGSILGNSNYDWSFMTTPQRHLGGRSIFQPRGKALGGSSMINFLGFNRASAREYDAFEALGNPGWNWNEFLKYFKKSETAMPVTSSTAQENGLRDPGSQYHGVSGPIVKAHPTWFNPLHFTFLDTLETLGVPRNSDPDSGSNVGGATSFQSIDPRTARRTYSASAYFQPNAERQNLFVLTNAVATKIMFDAITRPLCAVGVQYIHGDQIYCAAVRKEVVLAAGDISHNDSAVLARSDEIGQAPYKLLKSLNSQVSEEPTFSRNTASSRSWISPELEKICDHVKVYSIHEINPDNETLDDALDPEVAAKQWELYKSHLGYLSTASVSAYGFLPATAFASETQIAQWKEQALAAARSAPASLRKQLELQIHWFLDPESAEGELLLYPGFYHSSPRKPTPGARYSSMVSSIMHPLSRGSVHIASPDPTAPPAIDPNYFSNPLDLDLLLAVLKFALTKVYKTKPLCEAVRAQVAPSPDESASDEALKEYIKKECACVFHPIGTASMLPQEDGGVVDPDLKVYGTSNVRIVDASVIPIQISAHTQATVYAIAEKSTLASFSAYAAACPPPTSQVIVAVAGALAGADDALRTYAAAVERWQEQLRALKEMEDDVGNIMRDREILVTRLIKASKQQKPTRDSMLGGSPSGSSLSVSKPEVHVGQKLSAAQAELQACEAHLAAKEQELNVFRLHTIKSGLQARCKALVDCGWAWGEMGKEGIRALDVLDMANGHGSPLAHPYLHKPLPGYDKAGSDVSSIAPSQSASQIGHSSGPSTLVDSSWRTPSPLTVPTAPKPYTLQIPPAHSIGEFVLPNGTIQHPIIEEEPGAGSSAEEEEPAVPVEVHENPRFSKGKPKPKANTTPSAPPSRHVSFSLRGPKASTSENFLGESSSLRGDSPTKKSRTRAGSVFGSLAALFHVGGSRNDGEEPQRANLASVRRGDSSDDDGPGLSQSYTQRSASPAPILLNSPTATAADDAHRLRKRSSKRGSVQAPPSARKINADKGYASDTVTESVSKARAKSNRQHAHNKLVSEDGMNGSAKPATPKKDEIAGAGPSGRLKKSPTVAAALSAEGGTSLSRNSSLSKQSITSAASAPPRTAGVSSHASMPSSLVRHGSTPRKRTASMEVSPSTNGSPSTPTKHKRTVSTSATATPPRTTLSNGEPSLMSIVENMSRFNREAALKQDPNRLLVVPKAPGPINVTISEGSGSPTLTSVQPSHSTPSPRSRTKKDSHSPDNNYRNSLLASASVSAPSLPIETASQPKPLPAKMPLRSALRNASRTPSPSPAQPQHYHVHPIPNGNARVAKPEPPATISHSTTSSTITPEMMSKRRASDVSSISSYETGREVLDDEDDEMPLPPPPPPPHDERTHELVASGSDISQSTASTTSPPVRRKSVRMSLPPTFSATPPAIDDTDEDGESKHQPWSSRGGPPTPRPESHSGWGSRIERSGARDVWDDSSDSDVPEYSTAKRLLARKHEQ</sequence>
<keyword evidence="5 7" id="KW-0274">FAD</keyword>
<evidence type="ECO:0000313" key="10">
    <source>
        <dbReference type="EMBL" id="KAJ8475013.1"/>
    </source>
</evidence>
<keyword evidence="11" id="KW-1185">Reference proteome</keyword>
<evidence type="ECO:0000256" key="5">
    <source>
        <dbReference type="ARBA" id="ARBA00022827"/>
    </source>
</evidence>
<reference evidence="10" key="1">
    <citation type="submission" date="2022-11" db="EMBL/GenBank/DDBJ databases">
        <title>Genome Sequence of Cubamyces cubensis.</title>
        <authorList>
            <person name="Buettner E."/>
        </authorList>
    </citation>
    <scope>NUCLEOTIDE SEQUENCE</scope>
    <source>
        <strain evidence="10">MPL-01</strain>
    </source>
</reference>
<dbReference type="InterPro" id="IPR007867">
    <property type="entry name" value="GMC_OxRtase_C"/>
</dbReference>
<feature type="compositionally biased region" description="Basic residues" evidence="8">
    <location>
        <begin position="1141"/>
        <end position="1152"/>
    </location>
</feature>
<evidence type="ECO:0000313" key="11">
    <source>
        <dbReference type="Proteomes" id="UP001215151"/>
    </source>
</evidence>
<comment type="cofactor">
    <cofactor evidence="1">
        <name>FAD</name>
        <dbReference type="ChEBI" id="CHEBI:57692"/>
    </cofactor>
</comment>
<proteinExistence type="inferred from homology"/>
<name>A0AAD7X9Q1_9APHY</name>
<dbReference type="GO" id="GO:0050660">
    <property type="term" value="F:flavin adenine dinucleotide binding"/>
    <property type="evidence" value="ECO:0007669"/>
    <property type="project" value="InterPro"/>
</dbReference>
<dbReference type="Pfam" id="PF00732">
    <property type="entry name" value="GMC_oxred_N"/>
    <property type="match status" value="1"/>
</dbReference>
<accession>A0AAD7X9Q1</accession>
<comment type="similarity">
    <text evidence="2 7">Belongs to the GMC oxidoreductase family.</text>
</comment>
<feature type="compositionally biased region" description="Low complexity" evidence="8">
    <location>
        <begin position="1200"/>
        <end position="1211"/>
    </location>
</feature>
<dbReference type="GO" id="GO:0016614">
    <property type="term" value="F:oxidoreductase activity, acting on CH-OH group of donors"/>
    <property type="evidence" value="ECO:0007669"/>
    <property type="project" value="InterPro"/>
</dbReference>
<feature type="compositionally biased region" description="Low complexity" evidence="8">
    <location>
        <begin position="1269"/>
        <end position="1281"/>
    </location>
</feature>
<feature type="region of interest" description="Disordered" evidence="8">
    <location>
        <begin position="761"/>
        <end position="781"/>
    </location>
</feature>
<organism evidence="10 11">
    <name type="scientific">Trametes cubensis</name>
    <dbReference type="NCBI Taxonomy" id="1111947"/>
    <lineage>
        <taxon>Eukaryota</taxon>
        <taxon>Fungi</taxon>
        <taxon>Dikarya</taxon>
        <taxon>Basidiomycota</taxon>
        <taxon>Agaricomycotina</taxon>
        <taxon>Agaricomycetes</taxon>
        <taxon>Polyporales</taxon>
        <taxon>Polyporaceae</taxon>
        <taxon>Trametes</taxon>
    </lineage>
</organism>
<feature type="compositionally biased region" description="Polar residues" evidence="8">
    <location>
        <begin position="1224"/>
        <end position="1233"/>
    </location>
</feature>
<feature type="compositionally biased region" description="Polar residues" evidence="8">
    <location>
        <begin position="1500"/>
        <end position="1512"/>
    </location>
</feature>
<keyword evidence="3 7" id="KW-0285">Flavoprotein</keyword>
<evidence type="ECO:0000259" key="9">
    <source>
        <dbReference type="PROSITE" id="PS00623"/>
    </source>
</evidence>